<dbReference type="InterPro" id="IPR001789">
    <property type="entry name" value="Sig_transdc_resp-reg_receiver"/>
</dbReference>
<dbReference type="InterPro" id="IPR000792">
    <property type="entry name" value="Tscrpt_reg_LuxR_C"/>
</dbReference>
<accession>A0A1P8F7A7</accession>
<feature type="domain" description="HTH luxR-type" evidence="6">
    <location>
        <begin position="148"/>
        <end position="213"/>
    </location>
</feature>
<evidence type="ECO:0000256" key="4">
    <source>
        <dbReference type="ARBA" id="ARBA00023163"/>
    </source>
</evidence>
<dbReference type="SMART" id="SM00448">
    <property type="entry name" value="REC"/>
    <property type="match status" value="1"/>
</dbReference>
<dbReference type="InterPro" id="IPR058245">
    <property type="entry name" value="NreC/VraR/RcsB-like_REC"/>
</dbReference>
<sequence>MTDVIKVVIADSEEVFVQGLEKILTEHPQIQVVSRCHKSEEIVQEGRRIHPDVLLVEDELTGEETASFVKSVTEDCPETKIAILKRQGEINDGFSGLKAGARAYLSKNISPEDLVKSIELISSGRIIISPVFAQQFTDSLNTRTMMEEHPSGEEVTQREREVATMIAHGKTNREIATELYISENTVKMHVKNTLGKLELKNRQQLSVYAVLHEWIRQEDKPHL</sequence>
<dbReference type="AlphaFoldDB" id="A0A1P8F7A7"/>
<organism evidence="8 9">
    <name type="scientific">Dehalogenimonas formicexedens</name>
    <dbReference type="NCBI Taxonomy" id="1839801"/>
    <lineage>
        <taxon>Bacteria</taxon>
        <taxon>Bacillati</taxon>
        <taxon>Chloroflexota</taxon>
        <taxon>Dehalococcoidia</taxon>
        <taxon>Dehalococcoidales</taxon>
        <taxon>Dehalococcoidaceae</taxon>
        <taxon>Dehalogenimonas</taxon>
    </lineage>
</organism>
<dbReference type="Gene3D" id="3.40.50.2300">
    <property type="match status" value="1"/>
</dbReference>
<dbReference type="Proteomes" id="UP000185934">
    <property type="component" value="Chromosome"/>
</dbReference>
<evidence type="ECO:0000313" key="8">
    <source>
        <dbReference type="EMBL" id="APV44305.1"/>
    </source>
</evidence>
<evidence type="ECO:0000259" key="6">
    <source>
        <dbReference type="PROSITE" id="PS50043"/>
    </source>
</evidence>
<dbReference type="STRING" id="1839801.Dform_00964"/>
<dbReference type="PRINTS" id="PR00038">
    <property type="entry name" value="HTHLUXR"/>
</dbReference>
<dbReference type="EMBL" id="CP018258">
    <property type="protein sequence ID" value="APV44305.1"/>
    <property type="molecule type" value="Genomic_DNA"/>
</dbReference>
<dbReference type="PROSITE" id="PS00622">
    <property type="entry name" value="HTH_LUXR_1"/>
    <property type="match status" value="1"/>
</dbReference>
<dbReference type="SUPFAM" id="SSF46894">
    <property type="entry name" value="C-terminal effector domain of the bipartite response regulators"/>
    <property type="match status" value="1"/>
</dbReference>
<dbReference type="PANTHER" id="PTHR44688:SF16">
    <property type="entry name" value="DNA-BINDING TRANSCRIPTIONAL ACTIVATOR DEVR_DOSR"/>
    <property type="match status" value="1"/>
</dbReference>
<dbReference type="PANTHER" id="PTHR44688">
    <property type="entry name" value="DNA-BINDING TRANSCRIPTIONAL ACTIVATOR DEVR_DOSR"/>
    <property type="match status" value="1"/>
</dbReference>
<dbReference type="SMART" id="SM00421">
    <property type="entry name" value="HTH_LUXR"/>
    <property type="match status" value="1"/>
</dbReference>
<keyword evidence="2" id="KW-0805">Transcription regulation</keyword>
<dbReference type="InterPro" id="IPR011006">
    <property type="entry name" value="CheY-like_superfamily"/>
</dbReference>
<dbReference type="OrthoDB" id="156998at2"/>
<evidence type="ECO:0000256" key="1">
    <source>
        <dbReference type="ARBA" id="ARBA00022553"/>
    </source>
</evidence>
<dbReference type="Pfam" id="PF00196">
    <property type="entry name" value="GerE"/>
    <property type="match status" value="1"/>
</dbReference>
<keyword evidence="9" id="KW-1185">Reference proteome</keyword>
<name>A0A1P8F7A7_9CHLR</name>
<dbReference type="SUPFAM" id="SSF52172">
    <property type="entry name" value="CheY-like"/>
    <property type="match status" value="1"/>
</dbReference>
<gene>
    <name evidence="8" type="ORF">Dform_00964</name>
</gene>
<evidence type="ECO:0000256" key="2">
    <source>
        <dbReference type="ARBA" id="ARBA00023015"/>
    </source>
</evidence>
<dbReference type="GO" id="GO:0000160">
    <property type="term" value="P:phosphorelay signal transduction system"/>
    <property type="evidence" value="ECO:0007669"/>
    <property type="project" value="InterPro"/>
</dbReference>
<dbReference type="CDD" id="cd17535">
    <property type="entry name" value="REC_NarL-like"/>
    <property type="match status" value="1"/>
</dbReference>
<dbReference type="InterPro" id="IPR016032">
    <property type="entry name" value="Sig_transdc_resp-reg_C-effctor"/>
</dbReference>
<keyword evidence="1" id="KW-0597">Phosphoprotein</keyword>
<evidence type="ECO:0000256" key="5">
    <source>
        <dbReference type="PROSITE-ProRule" id="PRU00169"/>
    </source>
</evidence>
<dbReference type="PROSITE" id="PS50043">
    <property type="entry name" value="HTH_LUXR_2"/>
    <property type="match status" value="1"/>
</dbReference>
<proteinExistence type="predicted"/>
<keyword evidence="3 8" id="KW-0238">DNA-binding</keyword>
<comment type="caution">
    <text evidence="5">Lacks conserved residue(s) required for the propagation of feature annotation.</text>
</comment>
<dbReference type="GO" id="GO:0003677">
    <property type="term" value="F:DNA binding"/>
    <property type="evidence" value="ECO:0007669"/>
    <property type="project" value="UniProtKB-KW"/>
</dbReference>
<dbReference type="PROSITE" id="PS50110">
    <property type="entry name" value="RESPONSE_REGULATORY"/>
    <property type="match status" value="1"/>
</dbReference>
<dbReference type="Pfam" id="PF00072">
    <property type="entry name" value="Response_reg"/>
    <property type="match status" value="1"/>
</dbReference>
<dbReference type="GO" id="GO:0006355">
    <property type="term" value="P:regulation of DNA-templated transcription"/>
    <property type="evidence" value="ECO:0007669"/>
    <property type="project" value="InterPro"/>
</dbReference>
<evidence type="ECO:0000259" key="7">
    <source>
        <dbReference type="PROSITE" id="PS50110"/>
    </source>
</evidence>
<dbReference type="CDD" id="cd06170">
    <property type="entry name" value="LuxR_C_like"/>
    <property type="match status" value="1"/>
</dbReference>
<dbReference type="RefSeq" id="WP_076004004.1">
    <property type="nucleotide sequence ID" value="NZ_CP018258.1"/>
</dbReference>
<evidence type="ECO:0000256" key="3">
    <source>
        <dbReference type="ARBA" id="ARBA00023125"/>
    </source>
</evidence>
<feature type="domain" description="Response regulatory" evidence="7">
    <location>
        <begin position="6"/>
        <end position="122"/>
    </location>
</feature>
<reference evidence="8" key="1">
    <citation type="journal article" date="2017" name="Int. J. Syst. Evol. Microbiol.">
        <title>Dehalogenimonas formicexedens sp. nov., a chlorinated alkane-respiring bacterium isolated from contaminated groundwater.</title>
        <authorList>
            <person name="Key T.A."/>
            <person name="Bowman K.S."/>
            <person name="Lee I."/>
            <person name="Chun J."/>
            <person name="Albuquerque L."/>
            <person name="da Costa M.S."/>
            <person name="Rainey F.A."/>
            <person name="Moe W.M."/>
        </authorList>
    </citation>
    <scope>NUCLEOTIDE SEQUENCE</scope>
    <source>
        <strain evidence="8">NSZ-14</strain>
    </source>
</reference>
<protein>
    <submittedName>
        <fullName evidence="8">DNA-binding response regulator, NarL/FixJ family</fullName>
    </submittedName>
</protein>
<dbReference type="KEGG" id="dfo:Dform_00964"/>
<evidence type="ECO:0000313" key="9">
    <source>
        <dbReference type="Proteomes" id="UP000185934"/>
    </source>
</evidence>
<keyword evidence="4" id="KW-0804">Transcription</keyword>